<accession>A0ABV7ZA25</accession>
<feature type="compositionally biased region" description="Basic and acidic residues" evidence="1">
    <location>
        <begin position="98"/>
        <end position="114"/>
    </location>
</feature>
<feature type="compositionally biased region" description="Basic and acidic residues" evidence="1">
    <location>
        <begin position="128"/>
        <end position="143"/>
    </location>
</feature>
<protein>
    <submittedName>
        <fullName evidence="2">Uncharacterized protein</fullName>
    </submittedName>
</protein>
<evidence type="ECO:0000256" key="1">
    <source>
        <dbReference type="SAM" id="MobiDB-lite"/>
    </source>
</evidence>
<organism evidence="2 3">
    <name type="scientific">Deinococcus rufus</name>
    <dbReference type="NCBI Taxonomy" id="2136097"/>
    <lineage>
        <taxon>Bacteria</taxon>
        <taxon>Thermotogati</taxon>
        <taxon>Deinococcota</taxon>
        <taxon>Deinococci</taxon>
        <taxon>Deinococcales</taxon>
        <taxon>Deinococcaceae</taxon>
        <taxon>Deinococcus</taxon>
    </lineage>
</organism>
<name>A0ABV7ZA25_9DEIO</name>
<evidence type="ECO:0000313" key="3">
    <source>
        <dbReference type="Proteomes" id="UP001595803"/>
    </source>
</evidence>
<reference evidence="3" key="1">
    <citation type="journal article" date="2019" name="Int. J. Syst. Evol. Microbiol.">
        <title>The Global Catalogue of Microorganisms (GCM) 10K type strain sequencing project: providing services to taxonomists for standard genome sequencing and annotation.</title>
        <authorList>
            <consortium name="The Broad Institute Genomics Platform"/>
            <consortium name="The Broad Institute Genome Sequencing Center for Infectious Disease"/>
            <person name="Wu L."/>
            <person name="Ma J."/>
        </authorList>
    </citation>
    <scope>NUCLEOTIDE SEQUENCE [LARGE SCALE GENOMIC DNA]</scope>
    <source>
        <strain evidence="3">CCTCC AB 2017081</strain>
    </source>
</reference>
<comment type="caution">
    <text evidence="2">The sequence shown here is derived from an EMBL/GenBank/DDBJ whole genome shotgun (WGS) entry which is preliminary data.</text>
</comment>
<dbReference type="RefSeq" id="WP_322475033.1">
    <property type="nucleotide sequence ID" value="NZ_JBHRZG010000015.1"/>
</dbReference>
<proteinExistence type="predicted"/>
<evidence type="ECO:0000313" key="2">
    <source>
        <dbReference type="EMBL" id="MFC3833869.1"/>
    </source>
</evidence>
<dbReference type="Proteomes" id="UP001595803">
    <property type="component" value="Unassembled WGS sequence"/>
</dbReference>
<dbReference type="EMBL" id="JBHRZG010000015">
    <property type="protein sequence ID" value="MFC3833869.1"/>
    <property type="molecule type" value="Genomic_DNA"/>
</dbReference>
<feature type="region of interest" description="Disordered" evidence="1">
    <location>
        <begin position="98"/>
        <end position="143"/>
    </location>
</feature>
<sequence length="143" mass="16469">MFTRDAGELDAEEVLTQLRSAEGTYHYRLILNPGEGRDTEVDLQTWTRDVMQAIEERQGAPTSWWAVAHDNHSAHDHVHVVAVLPHRLNTLDLDAAREAADQSWERHQGREQALSREAAVDDLVSDLQPERVRQQQRQMDLER</sequence>
<gene>
    <name evidence="2" type="ORF">ACFOSB_13455</name>
</gene>
<keyword evidence="3" id="KW-1185">Reference proteome</keyword>